<dbReference type="OrthoDB" id="9810259at2"/>
<evidence type="ECO:0000256" key="6">
    <source>
        <dbReference type="ARBA" id="ARBA00022801"/>
    </source>
</evidence>
<evidence type="ECO:0000256" key="1">
    <source>
        <dbReference type="ARBA" id="ARBA00006139"/>
    </source>
</evidence>
<comment type="catalytic activity">
    <reaction evidence="9 10">
        <text>Release of signal peptides from bacterial membrane prolipoproteins. Hydrolyzes -Xaa-Yaa-Zaa-|-(S,diacylglyceryl)Cys-, in which Xaa is hydrophobic (preferably Leu), and Yaa (Ala or Ser) and Zaa (Gly or Ala) have small, neutral side chains.</text>
        <dbReference type="EC" id="3.4.23.36"/>
    </reaction>
</comment>
<dbReference type="GO" id="GO:0005886">
    <property type="term" value="C:plasma membrane"/>
    <property type="evidence" value="ECO:0007669"/>
    <property type="project" value="UniProtKB-SubCell"/>
</dbReference>
<dbReference type="EMBL" id="CP022743">
    <property type="protein sequence ID" value="ASU35699.1"/>
    <property type="molecule type" value="Genomic_DNA"/>
</dbReference>
<dbReference type="PROSITE" id="PS00855">
    <property type="entry name" value="SPASE_II"/>
    <property type="match status" value="1"/>
</dbReference>
<dbReference type="PANTHER" id="PTHR33695:SF1">
    <property type="entry name" value="LIPOPROTEIN SIGNAL PEPTIDASE"/>
    <property type="match status" value="1"/>
</dbReference>
<keyword evidence="3 9" id="KW-0645">Protease</keyword>
<dbReference type="GO" id="GO:0004190">
    <property type="term" value="F:aspartic-type endopeptidase activity"/>
    <property type="evidence" value="ECO:0007669"/>
    <property type="project" value="UniProtKB-UniRule"/>
</dbReference>
<evidence type="ECO:0000256" key="5">
    <source>
        <dbReference type="ARBA" id="ARBA00022750"/>
    </source>
</evidence>
<evidence type="ECO:0000313" key="12">
    <source>
        <dbReference type="EMBL" id="ASU35699.1"/>
    </source>
</evidence>
<feature type="transmembrane region" description="Helical" evidence="9">
    <location>
        <begin position="137"/>
        <end position="158"/>
    </location>
</feature>
<keyword evidence="4 9" id="KW-0812">Transmembrane</keyword>
<comment type="subcellular location">
    <subcellularLocation>
        <location evidence="9">Cell membrane</location>
        <topology evidence="9">Multi-pass membrane protein</topology>
    </subcellularLocation>
</comment>
<organism evidence="12 13">
    <name type="scientific">Mucilaginibacter xinganensis</name>
    <dbReference type="NCBI Taxonomy" id="1234841"/>
    <lineage>
        <taxon>Bacteria</taxon>
        <taxon>Pseudomonadati</taxon>
        <taxon>Bacteroidota</taxon>
        <taxon>Sphingobacteriia</taxon>
        <taxon>Sphingobacteriales</taxon>
        <taxon>Sphingobacteriaceae</taxon>
        <taxon>Mucilaginibacter</taxon>
    </lineage>
</organism>
<dbReference type="EC" id="3.4.23.36" evidence="9"/>
<comment type="pathway">
    <text evidence="9">Protein modification; lipoprotein biosynthesis (signal peptide cleavage).</text>
</comment>
<dbReference type="AlphaFoldDB" id="A0A223P0M6"/>
<dbReference type="UniPathway" id="UPA00665"/>
<evidence type="ECO:0000313" key="13">
    <source>
        <dbReference type="Proteomes" id="UP000215002"/>
    </source>
</evidence>
<dbReference type="RefSeq" id="WP_094571837.1">
    <property type="nucleotide sequence ID" value="NZ_CP022743.1"/>
</dbReference>
<proteinExistence type="inferred from homology"/>
<reference evidence="12 13" key="1">
    <citation type="submission" date="2017-08" db="EMBL/GenBank/DDBJ databases">
        <title>Complete genome sequence of Mucilaginibacter sp. strain BJC16-A31.</title>
        <authorList>
            <consortium name="Henan University of Science and Technology"/>
            <person name="You X."/>
        </authorList>
    </citation>
    <scope>NUCLEOTIDE SEQUENCE [LARGE SCALE GENOMIC DNA]</scope>
    <source>
        <strain evidence="12 13">BJC16-A31</strain>
    </source>
</reference>
<keyword evidence="6 9" id="KW-0378">Hydrolase</keyword>
<dbReference type="GO" id="GO:0006508">
    <property type="term" value="P:proteolysis"/>
    <property type="evidence" value="ECO:0007669"/>
    <property type="project" value="UniProtKB-KW"/>
</dbReference>
<evidence type="ECO:0000256" key="10">
    <source>
        <dbReference type="RuleBase" id="RU000594"/>
    </source>
</evidence>
<comment type="caution">
    <text evidence="9">Lacks conserved residue(s) required for the propagation of feature annotation.</text>
</comment>
<evidence type="ECO:0000256" key="3">
    <source>
        <dbReference type="ARBA" id="ARBA00022670"/>
    </source>
</evidence>
<accession>A0A223P0M6</accession>
<dbReference type="InterPro" id="IPR001872">
    <property type="entry name" value="Peptidase_A8"/>
</dbReference>
<dbReference type="PANTHER" id="PTHR33695">
    <property type="entry name" value="LIPOPROTEIN SIGNAL PEPTIDASE"/>
    <property type="match status" value="1"/>
</dbReference>
<gene>
    <name evidence="9" type="primary">lspA</name>
    <name evidence="12" type="ORF">MuYL_3814</name>
</gene>
<feature type="transmembrane region" description="Helical" evidence="9">
    <location>
        <begin position="72"/>
        <end position="91"/>
    </location>
</feature>
<keyword evidence="13" id="KW-1185">Reference proteome</keyword>
<comment type="function">
    <text evidence="9 10">This protein specifically catalyzes the removal of signal peptides from prolipoproteins.</text>
</comment>
<protein>
    <recommendedName>
        <fullName evidence="9">Lipoprotein signal peptidase</fullName>
        <ecNumber evidence="9">3.4.23.36</ecNumber>
    </recommendedName>
    <alternativeName>
        <fullName evidence="9">Prolipoprotein signal peptidase</fullName>
    </alternativeName>
    <alternativeName>
        <fullName evidence="9">Signal peptidase II</fullName>
        <shortName evidence="9">SPase II</shortName>
    </alternativeName>
</protein>
<evidence type="ECO:0000256" key="2">
    <source>
        <dbReference type="ARBA" id="ARBA00022475"/>
    </source>
</evidence>
<dbReference type="PROSITE" id="PS51257">
    <property type="entry name" value="PROKAR_LIPOPROTEIN"/>
    <property type="match status" value="1"/>
</dbReference>
<evidence type="ECO:0000256" key="9">
    <source>
        <dbReference type="HAMAP-Rule" id="MF_00161"/>
    </source>
</evidence>
<evidence type="ECO:0000256" key="8">
    <source>
        <dbReference type="ARBA" id="ARBA00023136"/>
    </source>
</evidence>
<feature type="active site" evidence="9">
    <location>
        <position position="124"/>
    </location>
</feature>
<evidence type="ECO:0000256" key="7">
    <source>
        <dbReference type="ARBA" id="ARBA00022989"/>
    </source>
</evidence>
<keyword evidence="7 9" id="KW-1133">Transmembrane helix</keyword>
<comment type="similarity">
    <text evidence="1 9 11">Belongs to the peptidase A8 family.</text>
</comment>
<dbReference type="KEGG" id="muc:MuYL_3814"/>
<name>A0A223P0M6_9SPHI</name>
<keyword evidence="5 9" id="KW-0064">Aspartyl protease</keyword>
<evidence type="ECO:0000256" key="4">
    <source>
        <dbReference type="ARBA" id="ARBA00022692"/>
    </source>
</evidence>
<dbReference type="Pfam" id="PF01252">
    <property type="entry name" value="Peptidase_A8"/>
    <property type="match status" value="1"/>
</dbReference>
<sequence length="175" mass="19395">MKAQSLLKILVILLLLSVTIGCDQVSKSIARQKLQYYDQVTFLDHHFTLLKVENTGAFLSVGNNLSSPVKMVLLNLLPLLAVIGGLVFVLTTELTRTTLFSVILIVGGGFGNIYDRIRYGSVTDFMHINFGYFQTGIFNVADVSIMLGMIILVFHAIFKKPDALITEPTVEERQA</sequence>
<dbReference type="NCBIfam" id="TIGR00077">
    <property type="entry name" value="lspA"/>
    <property type="match status" value="1"/>
</dbReference>
<dbReference type="HAMAP" id="MF_00161">
    <property type="entry name" value="LspA"/>
    <property type="match status" value="1"/>
</dbReference>
<feature type="active site" evidence="9">
    <location>
        <position position="142"/>
    </location>
</feature>
<evidence type="ECO:0000256" key="11">
    <source>
        <dbReference type="RuleBase" id="RU004181"/>
    </source>
</evidence>
<dbReference type="Proteomes" id="UP000215002">
    <property type="component" value="Chromosome"/>
</dbReference>
<keyword evidence="8 9" id="KW-0472">Membrane</keyword>
<keyword evidence="2 9" id="KW-1003">Cell membrane</keyword>
<dbReference type="PRINTS" id="PR00781">
    <property type="entry name" value="LIPOSIGPTASE"/>
</dbReference>
<feature type="transmembrane region" description="Helical" evidence="9">
    <location>
        <begin position="98"/>
        <end position="117"/>
    </location>
</feature>